<reference evidence="5" key="1">
    <citation type="submission" date="2011-11" db="EMBL/GenBank/DDBJ databases">
        <title>Construction and analysis of a metagenome of deep-sea sediment.</title>
        <authorList>
            <person name="Huo Y.-Y."/>
            <person name="Cheng H."/>
            <person name="Wu M."/>
        </authorList>
    </citation>
    <scope>NUCLEOTIDE SEQUENCE</scope>
</reference>
<protein>
    <submittedName>
        <fullName evidence="5">3-demethylubiquinone-9 3-methyltransferase</fullName>
    </submittedName>
</protein>
<dbReference type="GO" id="GO:0032259">
    <property type="term" value="P:methylation"/>
    <property type="evidence" value="ECO:0007669"/>
    <property type="project" value="UniProtKB-KW"/>
</dbReference>
<dbReference type="PANTHER" id="PTHR43464:SF19">
    <property type="entry name" value="UBIQUINONE BIOSYNTHESIS O-METHYLTRANSFERASE, MITOCHONDRIAL"/>
    <property type="match status" value="1"/>
</dbReference>
<dbReference type="SUPFAM" id="SSF53335">
    <property type="entry name" value="S-adenosyl-L-methionine-dependent methyltransferases"/>
    <property type="match status" value="1"/>
</dbReference>
<accession>H9BWL9</accession>
<sequence length="280" mass="30942">MKGHGMTPVKRAKDEGTRYDFGGNWARFAETLDDGTIEQAIGNLDRLLPGLEGGSFLDIGCGSGLHSLAAVKLGASKVHAFDLDAVSVETTRMVLNRFAPGAEWDVEVKDMLASTPQQIGLFDTVYSWGVLHHTGRMWEAIERAAKFVAPGGRLALALYLKTRFCALWRLEKAFYSRHKGIRPLLLGLFGSANLARQTLGGKNPVAYVRNYKRKRGMSFWRDIDDWLGGYPYDSVEPAALVAFIEQRGFALERSFDTAPPFGLFGSGCGEWVFRRGSSAR</sequence>
<keyword evidence="5" id="KW-0830">Ubiquinone</keyword>
<dbReference type="CDD" id="cd02440">
    <property type="entry name" value="AdoMet_MTases"/>
    <property type="match status" value="1"/>
</dbReference>
<feature type="domain" description="Methyltransferase type 12" evidence="4">
    <location>
        <begin position="57"/>
        <end position="154"/>
    </location>
</feature>
<evidence type="ECO:0000259" key="4">
    <source>
        <dbReference type="Pfam" id="PF08242"/>
    </source>
</evidence>
<keyword evidence="2 5" id="KW-0808">Transferase</keyword>
<evidence type="ECO:0000256" key="2">
    <source>
        <dbReference type="ARBA" id="ARBA00022679"/>
    </source>
</evidence>
<name>H9BWL9_9BACT</name>
<dbReference type="EMBL" id="JQ085818">
    <property type="protein sequence ID" value="AFD03191.1"/>
    <property type="molecule type" value="Genomic_DNA"/>
</dbReference>
<dbReference type="PANTHER" id="PTHR43464">
    <property type="entry name" value="METHYLTRANSFERASE"/>
    <property type="match status" value="1"/>
</dbReference>
<keyword evidence="1 5" id="KW-0489">Methyltransferase</keyword>
<dbReference type="Gene3D" id="3.40.50.150">
    <property type="entry name" value="Vaccinia Virus protein VP39"/>
    <property type="match status" value="1"/>
</dbReference>
<dbReference type="GO" id="GO:0008168">
    <property type="term" value="F:methyltransferase activity"/>
    <property type="evidence" value="ECO:0007669"/>
    <property type="project" value="UniProtKB-KW"/>
</dbReference>
<dbReference type="AlphaFoldDB" id="H9BWL9"/>
<evidence type="ECO:0000256" key="3">
    <source>
        <dbReference type="ARBA" id="ARBA00022691"/>
    </source>
</evidence>
<evidence type="ECO:0000256" key="1">
    <source>
        <dbReference type="ARBA" id="ARBA00022603"/>
    </source>
</evidence>
<evidence type="ECO:0000313" key="5">
    <source>
        <dbReference type="EMBL" id="AFD03191.1"/>
    </source>
</evidence>
<dbReference type="InterPro" id="IPR013217">
    <property type="entry name" value="Methyltransf_12"/>
</dbReference>
<proteinExistence type="predicted"/>
<keyword evidence="3" id="KW-0949">S-adenosyl-L-methionine</keyword>
<dbReference type="InterPro" id="IPR029063">
    <property type="entry name" value="SAM-dependent_MTases_sf"/>
</dbReference>
<dbReference type="Pfam" id="PF08242">
    <property type="entry name" value="Methyltransf_12"/>
    <property type="match status" value="1"/>
</dbReference>
<organism evidence="5">
    <name type="scientific">uncultured bacterium W4-21b</name>
    <dbReference type="NCBI Taxonomy" id="1130993"/>
    <lineage>
        <taxon>Bacteria</taxon>
        <taxon>environmental samples</taxon>
    </lineage>
</organism>